<dbReference type="GO" id="GO:0016740">
    <property type="term" value="F:transferase activity"/>
    <property type="evidence" value="ECO:0007669"/>
    <property type="project" value="UniProtKB-KW"/>
</dbReference>
<reference evidence="1 2" key="1">
    <citation type="submission" date="2019-12" db="EMBL/GenBank/DDBJ databases">
        <authorList>
            <person name="Huq M.A."/>
        </authorList>
    </citation>
    <scope>NUCLEOTIDE SEQUENCE [LARGE SCALE GENOMIC DNA]</scope>
    <source>
        <strain evidence="1 2">MAH-18</strain>
    </source>
</reference>
<protein>
    <submittedName>
        <fullName evidence="1">Glycosyltransferase</fullName>
    </submittedName>
</protein>
<keyword evidence="2" id="KW-1185">Reference proteome</keyword>
<gene>
    <name evidence="1" type="ORF">GON03_09310</name>
</gene>
<accession>A0A6L6XQ30</accession>
<dbReference type="Gene3D" id="3.40.50.2000">
    <property type="entry name" value="Glycogen Phosphorylase B"/>
    <property type="match status" value="1"/>
</dbReference>
<comment type="caution">
    <text evidence="1">The sequence shown here is derived from an EMBL/GenBank/DDBJ whole genome shotgun (WGS) entry which is preliminary data.</text>
</comment>
<sequence length="361" mass="38983">MPSTARQSRWSLLRRRRVPSIGVADPGGAGPVPPSADIRVHRRVRHAERAGLLRGERLALPEQDGPGDRDVLLVVRTGLPPATALATLADARSRGQRVVLDLDDDLVSEQAVERLVPQGWDPAVLRTIREVVAAADQVLVSTPSLEDLVAPINSRTAVVDNALDPDLWLAPVAARTPKVDPEELRVLYMGSTTHGSDLALLEGVAAAVSARLGRPVVLEAVGVVVGPGLEGMRRVKIRNGDYPDFVPWLRSIASRWHAAVAPLADAEFNRRKSDLKLLEYSLLDLPTVASRVGPYLDRDEWAVLCDNDAEAWVEALSGVLSDRDAAAGRAATARAATERSRVLDETSVRKWAQLVLGTSTM</sequence>
<organism evidence="1 2">
    <name type="scientific">Nocardioides agri</name>
    <dbReference type="NCBI Taxonomy" id="2682843"/>
    <lineage>
        <taxon>Bacteria</taxon>
        <taxon>Bacillati</taxon>
        <taxon>Actinomycetota</taxon>
        <taxon>Actinomycetes</taxon>
        <taxon>Propionibacteriales</taxon>
        <taxon>Nocardioidaceae</taxon>
        <taxon>Nocardioides</taxon>
    </lineage>
</organism>
<keyword evidence="1" id="KW-0808">Transferase</keyword>
<name>A0A6L6XQ30_9ACTN</name>
<evidence type="ECO:0000313" key="1">
    <source>
        <dbReference type="EMBL" id="MVQ49379.1"/>
    </source>
</evidence>
<dbReference type="SUPFAM" id="SSF53756">
    <property type="entry name" value="UDP-Glycosyltransferase/glycogen phosphorylase"/>
    <property type="match status" value="1"/>
</dbReference>
<dbReference type="RefSeq" id="WP_157341991.1">
    <property type="nucleotide sequence ID" value="NZ_WSEK01000004.1"/>
</dbReference>
<evidence type="ECO:0000313" key="2">
    <source>
        <dbReference type="Proteomes" id="UP000473525"/>
    </source>
</evidence>
<proteinExistence type="predicted"/>
<dbReference type="AlphaFoldDB" id="A0A6L6XQ30"/>
<dbReference type="Proteomes" id="UP000473525">
    <property type="component" value="Unassembled WGS sequence"/>
</dbReference>
<dbReference type="EMBL" id="WSEK01000004">
    <property type="protein sequence ID" value="MVQ49379.1"/>
    <property type="molecule type" value="Genomic_DNA"/>
</dbReference>